<dbReference type="PANTHER" id="PTHR11662">
    <property type="entry name" value="SOLUTE CARRIER FAMILY 17"/>
    <property type="match status" value="1"/>
</dbReference>
<dbReference type="InterPro" id="IPR036259">
    <property type="entry name" value="MFS_trans_sf"/>
</dbReference>
<name>A0A7R9H2Z6_TIMCR</name>
<evidence type="ECO:0000256" key="2">
    <source>
        <dbReference type="ARBA" id="ARBA00022692"/>
    </source>
</evidence>
<evidence type="ECO:0000256" key="1">
    <source>
        <dbReference type="ARBA" id="ARBA00004141"/>
    </source>
</evidence>
<dbReference type="GO" id="GO:0006820">
    <property type="term" value="P:monoatomic anion transport"/>
    <property type="evidence" value="ECO:0007669"/>
    <property type="project" value="TreeGrafter"/>
</dbReference>
<comment type="subcellular location">
    <subcellularLocation>
        <location evidence="1">Membrane</location>
        <topology evidence="1">Multi-pass membrane protein</topology>
    </subcellularLocation>
</comment>
<feature type="transmembrane region" description="Helical" evidence="5">
    <location>
        <begin position="86"/>
        <end position="105"/>
    </location>
</feature>
<dbReference type="Gene3D" id="1.20.1720.10">
    <property type="entry name" value="Multidrug resistance protein D"/>
    <property type="match status" value="1"/>
</dbReference>
<dbReference type="AlphaFoldDB" id="A0A7R9H2Z6"/>
<dbReference type="GO" id="GO:0022857">
    <property type="term" value="F:transmembrane transporter activity"/>
    <property type="evidence" value="ECO:0007669"/>
    <property type="project" value="InterPro"/>
</dbReference>
<protein>
    <submittedName>
        <fullName evidence="6">Uncharacterized protein</fullName>
    </submittedName>
</protein>
<dbReference type="GO" id="GO:0016020">
    <property type="term" value="C:membrane"/>
    <property type="evidence" value="ECO:0007669"/>
    <property type="project" value="UniProtKB-SubCell"/>
</dbReference>
<evidence type="ECO:0000256" key="3">
    <source>
        <dbReference type="ARBA" id="ARBA00022989"/>
    </source>
</evidence>
<feature type="transmembrane region" description="Helical" evidence="5">
    <location>
        <begin position="224"/>
        <end position="245"/>
    </location>
</feature>
<feature type="transmembrane region" description="Helical" evidence="5">
    <location>
        <begin position="59"/>
        <end position="79"/>
    </location>
</feature>
<accession>A0A7R9H2Z6</accession>
<dbReference type="Pfam" id="PF07690">
    <property type="entry name" value="MFS_1"/>
    <property type="match status" value="2"/>
</dbReference>
<evidence type="ECO:0000256" key="4">
    <source>
        <dbReference type="ARBA" id="ARBA00023136"/>
    </source>
</evidence>
<dbReference type="SUPFAM" id="SSF103473">
    <property type="entry name" value="MFS general substrate transporter"/>
    <property type="match status" value="2"/>
</dbReference>
<proteinExistence type="predicted"/>
<keyword evidence="4 5" id="KW-0472">Membrane</keyword>
<sequence length="365" mass="40362">MAIVAMVARGATEDEIRPSSGACAHVPSTINLTSISNTTVQEPTEEGGEFIWDDMQQSLILGSFFWGYLLFQVPGGLLAEVYGPKVVLGGSVFINGALSVLLPLATRQHWYLLLVIRAMQGVAQGAQYPVLSAAVVRWVPLEERARFVSFAVQGISQSSKEYLAMWWINIIRFSEDAPPALLSSLHFSQSTTDNKNGPDCGASLGTVLALPLCGVVVSTWGWEAVFYGSGLIAAAWCLAWAGLVFDSPDQHPRISRKECLYLRDHLPCTPPGRLPVPWRRVWSSRQFLIACVAALGNDWGFHTLITLGPKYMKENLGFDLEQRNQREEGSWGDGMTLEHWDVNETSPVNRTSCKRLKIEALNRLR</sequence>
<evidence type="ECO:0000256" key="5">
    <source>
        <dbReference type="SAM" id="Phobius"/>
    </source>
</evidence>
<gene>
    <name evidence="6" type="ORF">TCEB3V08_LOCUS8784</name>
</gene>
<dbReference type="EMBL" id="OC320009">
    <property type="protein sequence ID" value="CAD7406965.1"/>
    <property type="molecule type" value="Genomic_DNA"/>
</dbReference>
<dbReference type="InterPro" id="IPR011701">
    <property type="entry name" value="MFS"/>
</dbReference>
<dbReference type="PANTHER" id="PTHR11662:SF399">
    <property type="entry name" value="FI19708P1-RELATED"/>
    <property type="match status" value="1"/>
</dbReference>
<keyword evidence="2 5" id="KW-0812">Transmembrane</keyword>
<evidence type="ECO:0000313" key="6">
    <source>
        <dbReference type="EMBL" id="CAD7406965.1"/>
    </source>
</evidence>
<reference evidence="6" key="1">
    <citation type="submission" date="2020-11" db="EMBL/GenBank/DDBJ databases">
        <authorList>
            <person name="Tran Van P."/>
        </authorList>
    </citation>
    <scope>NUCLEOTIDE SEQUENCE</scope>
</reference>
<organism evidence="6">
    <name type="scientific">Timema cristinae</name>
    <name type="common">Walking stick</name>
    <dbReference type="NCBI Taxonomy" id="61476"/>
    <lineage>
        <taxon>Eukaryota</taxon>
        <taxon>Metazoa</taxon>
        <taxon>Ecdysozoa</taxon>
        <taxon>Arthropoda</taxon>
        <taxon>Hexapoda</taxon>
        <taxon>Insecta</taxon>
        <taxon>Pterygota</taxon>
        <taxon>Neoptera</taxon>
        <taxon>Polyneoptera</taxon>
        <taxon>Phasmatodea</taxon>
        <taxon>Timematodea</taxon>
        <taxon>Timematoidea</taxon>
        <taxon>Timematidae</taxon>
        <taxon>Timema</taxon>
    </lineage>
</organism>
<dbReference type="Gene3D" id="1.20.1250.20">
    <property type="entry name" value="MFS general substrate transporter like domains"/>
    <property type="match status" value="1"/>
</dbReference>
<keyword evidence="3 5" id="KW-1133">Transmembrane helix</keyword>
<dbReference type="InterPro" id="IPR050382">
    <property type="entry name" value="MFS_Na/Anion_cotransporter"/>
</dbReference>